<dbReference type="AlphaFoldDB" id="A0A3M3XQN2"/>
<organism evidence="8 9">
    <name type="scientific">Pseudomonas fluorescens</name>
    <dbReference type="NCBI Taxonomy" id="294"/>
    <lineage>
        <taxon>Bacteria</taxon>
        <taxon>Pseudomonadati</taxon>
        <taxon>Pseudomonadota</taxon>
        <taxon>Gammaproteobacteria</taxon>
        <taxon>Pseudomonadales</taxon>
        <taxon>Pseudomonadaceae</taxon>
        <taxon>Pseudomonas</taxon>
    </lineage>
</organism>
<dbReference type="GO" id="GO:0006565">
    <property type="term" value="P:L-serine catabolic process"/>
    <property type="evidence" value="ECO:0007669"/>
    <property type="project" value="TreeGrafter"/>
</dbReference>
<dbReference type="GO" id="GO:0004794">
    <property type="term" value="F:threonine deaminase activity"/>
    <property type="evidence" value="ECO:0007669"/>
    <property type="project" value="TreeGrafter"/>
</dbReference>
<dbReference type="GO" id="GO:0009097">
    <property type="term" value="P:isoleucine biosynthetic process"/>
    <property type="evidence" value="ECO:0007669"/>
    <property type="project" value="TreeGrafter"/>
</dbReference>
<accession>A0A3M3XQN2</accession>
<dbReference type="Proteomes" id="UP000248640">
    <property type="component" value="Chromosome 1"/>
</dbReference>
<evidence type="ECO:0000256" key="2">
    <source>
        <dbReference type="ARBA" id="ARBA00010869"/>
    </source>
</evidence>
<evidence type="ECO:0000256" key="1">
    <source>
        <dbReference type="ARBA" id="ARBA00001933"/>
    </source>
</evidence>
<sequence>MTVAALLFAESFPIAITDNLISSNLAPDIPPTTPLTGLELRKGNAGKSFPTGLALKVWASEFGFYFLYAGRVDHARQLFDRVEQVVYREQKYTLDRHQNIIDDANYHGLDASFIVVYLDEGFIAYAGDADRQTTLMGKSFGKVLVIGSGRDSLIQAMDTLERRQTLTLPELEPVNLDYATHAIANALAVVGRSSVEYMRAHSAFAQQSTGALFNISYFPNLYGWSVTNPAPGWLANRLCQIFTHSDGTGTYLTRLVVTRQEVGCTHLETFFFSGHQKLDLAQDGFTLDLRNLTLSRIRALYDDSESSEMPVLEEDLALYQVIVYGQKDAPGMPPAISHTVTYDCRSASLTIANVAGALRFTLHQPLIRNLWARINRETALLPTRTPLILHPGLSTAKRRIWLKLENLQPSGSYKLRGMSALCAYAASLGKFRVFCPSGGNAGLATAIAARNLGLQACIVVPTTTPEATRARIRRAGGEVVVHGDLWEESNQRALSLASDSDAFYVPAFDHPMLWEGHSSLVDEILEDCPNVDSIVSSVGGGGLLAGILTGLERHKRYDCKIINCETAGAASFQAAMAAGKPVRLPRINTVAKSLAASQVAAWPVEHIRAFAHECVVLSDADAMMGVARYADDLRQLVEPACGVSLAVAYLDHPAIAEAHDVVIIVCGGVSITAELVAQWQQSV</sequence>
<evidence type="ECO:0000313" key="8">
    <source>
        <dbReference type="EMBL" id="SQF91418.1"/>
    </source>
</evidence>
<evidence type="ECO:0000256" key="4">
    <source>
        <dbReference type="ARBA" id="ARBA00022898"/>
    </source>
</evidence>
<reference evidence="8 9" key="1">
    <citation type="submission" date="2018-06" db="EMBL/GenBank/DDBJ databases">
        <authorList>
            <consortium name="Pathogen Informatics"/>
            <person name="Doyle S."/>
        </authorList>
    </citation>
    <scope>NUCLEOTIDE SEQUENCE [LARGE SCALE GENOMIC DNA]</scope>
    <source>
        <strain evidence="8 9">NCTC10038</strain>
    </source>
</reference>
<dbReference type="PROSITE" id="PS00165">
    <property type="entry name" value="DEHYDRATASE_SER_THR"/>
    <property type="match status" value="1"/>
</dbReference>
<feature type="domain" description="Tryptophan synthase beta chain-like PALP" evidence="7">
    <location>
        <begin position="382"/>
        <end position="667"/>
    </location>
</feature>
<dbReference type="Pfam" id="PF00291">
    <property type="entry name" value="PALP"/>
    <property type="match status" value="1"/>
</dbReference>
<comment type="similarity">
    <text evidence="2">Belongs to the serine/threonine dehydratase family.</text>
</comment>
<proteinExistence type="inferred from homology"/>
<dbReference type="GO" id="GO:0003941">
    <property type="term" value="F:L-serine ammonia-lyase activity"/>
    <property type="evidence" value="ECO:0007669"/>
    <property type="project" value="UniProtKB-EC"/>
</dbReference>
<dbReference type="GO" id="GO:0030170">
    <property type="term" value="F:pyridoxal phosphate binding"/>
    <property type="evidence" value="ECO:0007669"/>
    <property type="project" value="InterPro"/>
</dbReference>
<evidence type="ECO:0000256" key="5">
    <source>
        <dbReference type="ARBA" id="ARBA00023239"/>
    </source>
</evidence>
<dbReference type="InterPro" id="IPR036052">
    <property type="entry name" value="TrpB-like_PALP_sf"/>
</dbReference>
<keyword evidence="4" id="KW-0663">Pyridoxal phosphate</keyword>
<comment type="catalytic activity">
    <reaction evidence="6">
        <text>L-serine = pyruvate + NH4(+)</text>
        <dbReference type="Rhea" id="RHEA:19169"/>
        <dbReference type="ChEBI" id="CHEBI:15361"/>
        <dbReference type="ChEBI" id="CHEBI:28938"/>
        <dbReference type="ChEBI" id="CHEBI:33384"/>
        <dbReference type="EC" id="4.3.1.17"/>
    </reaction>
</comment>
<gene>
    <name evidence="8" type="primary">ilvA_1</name>
    <name evidence="8" type="ORF">NCTC10038_02844</name>
</gene>
<keyword evidence="5 8" id="KW-0456">Lyase</keyword>
<dbReference type="InterPro" id="IPR001926">
    <property type="entry name" value="TrpB-like_PALP"/>
</dbReference>
<dbReference type="InterPro" id="IPR050147">
    <property type="entry name" value="Ser/Thr_Dehydratase"/>
</dbReference>
<dbReference type="InterPro" id="IPR000634">
    <property type="entry name" value="Ser/Thr_deHydtase_PyrdxlP-BS"/>
</dbReference>
<dbReference type="PANTHER" id="PTHR48078">
    <property type="entry name" value="THREONINE DEHYDRATASE, MITOCHONDRIAL-RELATED"/>
    <property type="match status" value="1"/>
</dbReference>
<dbReference type="Gene3D" id="3.40.50.1100">
    <property type="match status" value="2"/>
</dbReference>
<dbReference type="EC" id="4.3.1.17" evidence="3"/>
<dbReference type="EMBL" id="LS483372">
    <property type="protein sequence ID" value="SQF91418.1"/>
    <property type="molecule type" value="Genomic_DNA"/>
</dbReference>
<dbReference type="PANTHER" id="PTHR48078:SF2">
    <property type="entry name" value="CATABOLIC L-SERINE_THREONINE DEHYDRATASE"/>
    <property type="match status" value="1"/>
</dbReference>
<dbReference type="GO" id="GO:0006567">
    <property type="term" value="P:L-threonine catabolic process"/>
    <property type="evidence" value="ECO:0007669"/>
    <property type="project" value="TreeGrafter"/>
</dbReference>
<evidence type="ECO:0000259" key="7">
    <source>
        <dbReference type="Pfam" id="PF00291"/>
    </source>
</evidence>
<protein>
    <recommendedName>
        <fullName evidence="3">L-serine ammonia-lyase</fullName>
        <ecNumber evidence="3">4.3.1.17</ecNumber>
    </recommendedName>
</protein>
<comment type="cofactor">
    <cofactor evidence="1">
        <name>pyridoxal 5'-phosphate</name>
        <dbReference type="ChEBI" id="CHEBI:597326"/>
    </cofactor>
</comment>
<dbReference type="SUPFAM" id="SSF53686">
    <property type="entry name" value="Tryptophan synthase beta subunit-like PLP-dependent enzymes"/>
    <property type="match status" value="1"/>
</dbReference>
<evidence type="ECO:0000313" key="9">
    <source>
        <dbReference type="Proteomes" id="UP000248640"/>
    </source>
</evidence>
<name>A0A3M3XQN2_PSEFL</name>
<evidence type="ECO:0000256" key="3">
    <source>
        <dbReference type="ARBA" id="ARBA00012093"/>
    </source>
</evidence>
<evidence type="ECO:0000256" key="6">
    <source>
        <dbReference type="ARBA" id="ARBA00049406"/>
    </source>
</evidence>